<evidence type="ECO:0000256" key="1">
    <source>
        <dbReference type="ARBA" id="ARBA00022790"/>
    </source>
</evidence>
<gene>
    <name evidence="3" type="ORF">D9757_006731</name>
</gene>
<dbReference type="EMBL" id="JAACJN010000039">
    <property type="protein sequence ID" value="KAF5385574.1"/>
    <property type="molecule type" value="Genomic_DNA"/>
</dbReference>
<comment type="caution">
    <text evidence="3">The sequence shown here is derived from an EMBL/GenBank/DDBJ whole genome shotgun (WGS) entry which is preliminary data.</text>
</comment>
<dbReference type="OrthoDB" id="10265275at2759"/>
<evidence type="ECO:0000313" key="3">
    <source>
        <dbReference type="EMBL" id="KAF5385574.1"/>
    </source>
</evidence>
<keyword evidence="1" id="KW-0736">Signalosome</keyword>
<feature type="compositionally biased region" description="Low complexity" evidence="2">
    <location>
        <begin position="229"/>
        <end position="246"/>
    </location>
</feature>
<name>A0A8H5HLI5_9AGAR</name>
<evidence type="ECO:0000313" key="4">
    <source>
        <dbReference type="Proteomes" id="UP000518752"/>
    </source>
</evidence>
<keyword evidence="4" id="KW-1185">Reference proteome</keyword>
<dbReference type="PANTHER" id="PTHR15350">
    <property type="entry name" value="COP9 SIGNALOSOME COMPLEX SUBUNIT 7/DENDRITIC CELL PROTEIN GA17"/>
    <property type="match status" value="1"/>
</dbReference>
<sequence>MDLGSNFASKLELYLLMGKSMKGAAAAKLIQDATSAPGVFVFGELFELTGIQELSKNEQYKKSYALLELFAYKTFQHYTRRIFASERSSDDQVEASVNCLNGDGEEGKYFFILPYPQLISALAMPSIRDLEDLIIDAIYLDILRGKLDQKEAQLEVEYTMGRDLEPGKVDALLNALKDWASTTSAVLATLDSQISSIASQTAAAKLEKAEYEAHVQQLIKEINDKKETSSSSSNYPPASASSGGSALRKVFSHVNQSSGGDRMDVDEPEVAAAGSKGKNRKAPQAETKPVRKRNRF</sequence>
<dbReference type="Proteomes" id="UP000518752">
    <property type="component" value="Unassembled WGS sequence"/>
</dbReference>
<reference evidence="3 4" key="1">
    <citation type="journal article" date="2020" name="ISME J.">
        <title>Uncovering the hidden diversity of litter-decomposition mechanisms in mushroom-forming fungi.</title>
        <authorList>
            <person name="Floudas D."/>
            <person name="Bentzer J."/>
            <person name="Ahren D."/>
            <person name="Johansson T."/>
            <person name="Persson P."/>
            <person name="Tunlid A."/>
        </authorList>
    </citation>
    <scope>NUCLEOTIDE SEQUENCE [LARGE SCALE GENOMIC DNA]</scope>
    <source>
        <strain evidence="3 4">CBS 406.79</strain>
    </source>
</reference>
<evidence type="ECO:0000256" key="2">
    <source>
        <dbReference type="SAM" id="MobiDB-lite"/>
    </source>
</evidence>
<dbReference type="InterPro" id="IPR045237">
    <property type="entry name" value="COPS7/eIF3m"/>
</dbReference>
<protein>
    <recommendedName>
        <fullName evidence="5">PCI domain-containing protein</fullName>
    </recommendedName>
</protein>
<dbReference type="Pfam" id="PF22061">
    <property type="entry name" value="CSN7_HB_subdom"/>
    <property type="match status" value="1"/>
</dbReference>
<evidence type="ECO:0008006" key="5">
    <source>
        <dbReference type="Google" id="ProtNLM"/>
    </source>
</evidence>
<organism evidence="3 4">
    <name type="scientific">Collybiopsis confluens</name>
    <dbReference type="NCBI Taxonomy" id="2823264"/>
    <lineage>
        <taxon>Eukaryota</taxon>
        <taxon>Fungi</taxon>
        <taxon>Dikarya</taxon>
        <taxon>Basidiomycota</taxon>
        <taxon>Agaricomycotina</taxon>
        <taxon>Agaricomycetes</taxon>
        <taxon>Agaricomycetidae</taxon>
        <taxon>Agaricales</taxon>
        <taxon>Marasmiineae</taxon>
        <taxon>Omphalotaceae</taxon>
        <taxon>Collybiopsis</taxon>
    </lineage>
</organism>
<dbReference type="AlphaFoldDB" id="A0A8H5HLI5"/>
<dbReference type="PANTHER" id="PTHR15350:SF5">
    <property type="entry name" value="COP9 SIGNALOSOME COMPLEX SUBUNIT 7"/>
    <property type="match status" value="1"/>
</dbReference>
<dbReference type="GO" id="GO:0008180">
    <property type="term" value="C:COP9 signalosome"/>
    <property type="evidence" value="ECO:0007669"/>
    <property type="project" value="UniProtKB-KW"/>
</dbReference>
<proteinExistence type="predicted"/>
<accession>A0A8H5HLI5</accession>
<feature type="region of interest" description="Disordered" evidence="2">
    <location>
        <begin position="224"/>
        <end position="296"/>
    </location>
</feature>